<feature type="compositionally biased region" description="Basic and acidic residues" evidence="1">
    <location>
        <begin position="45"/>
        <end position="69"/>
    </location>
</feature>
<dbReference type="AlphaFoldDB" id="A0A0K2AY31"/>
<dbReference type="KEGG" id="samb:SAM23877_4828"/>
<evidence type="ECO:0000313" key="2">
    <source>
        <dbReference type="EMBL" id="AKZ57873.1"/>
    </source>
</evidence>
<name>A0A0K2AY31_STRA7</name>
<evidence type="ECO:0000256" key="1">
    <source>
        <dbReference type="SAM" id="MobiDB-lite"/>
    </source>
</evidence>
<accession>A0A0K2AY31</accession>
<protein>
    <submittedName>
        <fullName evidence="2">Uncharacterized protein</fullName>
    </submittedName>
</protein>
<dbReference type="Proteomes" id="UP000061018">
    <property type="component" value="Chromosome"/>
</dbReference>
<proteinExistence type="predicted"/>
<gene>
    <name evidence="2" type="ORF">SAM23877_4828</name>
</gene>
<dbReference type="EMBL" id="CP012382">
    <property type="protein sequence ID" value="AKZ57873.1"/>
    <property type="molecule type" value="Genomic_DNA"/>
</dbReference>
<sequence length="69" mass="7201">MVRASTCLAYALERAPPCHDTGRRTGELLMTRVPPGAGRAARGAGAREAEKNGPVRGGETDRPEGGFPP</sequence>
<reference evidence="3" key="1">
    <citation type="journal article" date="2015" name="J. Biotechnol.">
        <title>Complete genome sequence of Streptomyces ambofaciens ATCC 23877, the spiramycin producer.</title>
        <authorList>
            <person name="Thibessard A."/>
            <person name="Haas D."/>
            <person name="Gerbaud C."/>
            <person name="Aigle B."/>
            <person name="Lautru S."/>
            <person name="Pernodet J.L."/>
            <person name="Leblond P."/>
        </authorList>
    </citation>
    <scope>NUCLEOTIDE SEQUENCE [LARGE SCALE GENOMIC DNA]</scope>
    <source>
        <strain evidence="3">ATCC 23877 / 3486 / DSM 40053 / JCM 4204 / NBRC 12836 / NRRL B-2516</strain>
    </source>
</reference>
<organism evidence="2 3">
    <name type="scientific">Streptomyces ambofaciens (strain ATCC 23877 / 3486 / DSM 40053 / JCM 4204 / NBRC 12836 / NRRL B-2516)</name>
    <dbReference type="NCBI Taxonomy" id="278992"/>
    <lineage>
        <taxon>Bacteria</taxon>
        <taxon>Bacillati</taxon>
        <taxon>Actinomycetota</taxon>
        <taxon>Actinomycetes</taxon>
        <taxon>Kitasatosporales</taxon>
        <taxon>Streptomycetaceae</taxon>
        <taxon>Streptomyces</taxon>
    </lineage>
</organism>
<evidence type="ECO:0000313" key="3">
    <source>
        <dbReference type="Proteomes" id="UP000061018"/>
    </source>
</evidence>
<feature type="region of interest" description="Disordered" evidence="1">
    <location>
        <begin position="31"/>
        <end position="69"/>
    </location>
</feature>